<evidence type="ECO:0000256" key="1">
    <source>
        <dbReference type="SAM" id="MobiDB-lite"/>
    </source>
</evidence>
<dbReference type="EMBL" id="CAXIEN010000086">
    <property type="protein sequence ID" value="CAL1275649.1"/>
    <property type="molecule type" value="Genomic_DNA"/>
</dbReference>
<feature type="region of interest" description="Disordered" evidence="1">
    <location>
        <begin position="224"/>
        <end position="281"/>
    </location>
</feature>
<feature type="region of interest" description="Disordered" evidence="1">
    <location>
        <begin position="18"/>
        <end position="72"/>
    </location>
</feature>
<feature type="compositionally biased region" description="Basic and acidic residues" evidence="1">
    <location>
        <begin position="247"/>
        <end position="258"/>
    </location>
</feature>
<dbReference type="AlphaFoldDB" id="A0AAV1ZUW2"/>
<feature type="region of interest" description="Disordered" evidence="1">
    <location>
        <begin position="146"/>
        <end position="196"/>
    </location>
</feature>
<feature type="compositionally biased region" description="Polar residues" evidence="1">
    <location>
        <begin position="146"/>
        <end position="160"/>
    </location>
</feature>
<feature type="compositionally biased region" description="Acidic residues" evidence="1">
    <location>
        <begin position="27"/>
        <end position="36"/>
    </location>
</feature>
<keyword evidence="3" id="KW-1185">Reference proteome</keyword>
<comment type="caution">
    <text evidence="2">The sequence shown here is derived from an EMBL/GenBank/DDBJ whole genome shotgun (WGS) entry which is preliminary data.</text>
</comment>
<sequence>MDAIKRASFASKQIRAGPAPLASFEDLPSDELESPDDIPNVPIHTSSALDDESGSDLQFTTPDSLTVSSQSTPRIECDFDSHFTLTPGDSYEGCPSSELRTTSLSSLSKETSLNIKQKKGSAHSLGTVEASETELIQRKSSWTDIFRTHNQNSAKSSTPAVSKLDAPEKPSKKKTRSELPKRDSAESTKQKEKSKFLSIFKKKSNKSLTSPLSPGEIIVSNENLSESVQNLPDDELPAKATNGSISKGKENELPKEIELSPTVSEVQNDLGKVNTERNDKIPDERKINRKLINISEKSFDKEYNILSKQDEEKQVDKMSKSENIQAIVAEQEHESSESELVFEEKDPVTEEKKEDDFEAENLISQDLSEMDEDSVIEIQPVAIEPPKQTIIPSRQQRLEVTTKPIDRPRSTTPINCAPLEAFIQSVSPTFVSKDEKIKLSLPGEQFVGRVKSPKKTSIKSWTDFCESVLHSPRMHKKTDTDDQNPFSDGANFPSDVPFSETSDNWANFESNFLSSGFGDNFTTLGSSESASFHDEQNPNRLIDPYQPFEADFSKLSCSCECHSISCAELTGSQQSNNTQSNISEKGLSSPAGACSCNCQLKPNALPEDGKSTLLGDSFKSSDAFLTSEFTKKECTCLLYWPYSLLGKLLISPSFQPQAFTLLPVWQLSLGSR</sequence>
<dbReference type="Proteomes" id="UP001497382">
    <property type="component" value="Unassembled WGS sequence"/>
</dbReference>
<feature type="region of interest" description="Disordered" evidence="1">
    <location>
        <begin position="329"/>
        <end position="358"/>
    </location>
</feature>
<feature type="compositionally biased region" description="Basic and acidic residues" evidence="1">
    <location>
        <begin position="165"/>
        <end position="195"/>
    </location>
</feature>
<evidence type="ECO:0000313" key="3">
    <source>
        <dbReference type="Proteomes" id="UP001497382"/>
    </source>
</evidence>
<feature type="compositionally biased region" description="Basic and acidic residues" evidence="1">
    <location>
        <begin position="330"/>
        <end position="355"/>
    </location>
</feature>
<feature type="non-terminal residue" evidence="2">
    <location>
        <position position="672"/>
    </location>
</feature>
<evidence type="ECO:0000313" key="2">
    <source>
        <dbReference type="EMBL" id="CAL1275649.1"/>
    </source>
</evidence>
<name>A0AAV1ZUW2_9ARAC</name>
<reference evidence="2 3" key="1">
    <citation type="submission" date="2024-04" db="EMBL/GenBank/DDBJ databases">
        <authorList>
            <person name="Rising A."/>
            <person name="Reimegard J."/>
            <person name="Sonavane S."/>
            <person name="Akerstrom W."/>
            <person name="Nylinder S."/>
            <person name="Hedman E."/>
            <person name="Kallberg Y."/>
        </authorList>
    </citation>
    <scope>NUCLEOTIDE SEQUENCE [LARGE SCALE GENOMIC DNA]</scope>
</reference>
<proteinExistence type="predicted"/>
<protein>
    <submittedName>
        <fullName evidence="2">Uncharacterized protein</fullName>
    </submittedName>
</protein>
<gene>
    <name evidence="2" type="ORF">LARSCL_LOCUS8206</name>
</gene>
<feature type="compositionally biased region" description="Polar residues" evidence="1">
    <location>
        <begin position="55"/>
        <end position="72"/>
    </location>
</feature>
<organism evidence="2 3">
    <name type="scientific">Larinioides sclopetarius</name>
    <dbReference type="NCBI Taxonomy" id="280406"/>
    <lineage>
        <taxon>Eukaryota</taxon>
        <taxon>Metazoa</taxon>
        <taxon>Ecdysozoa</taxon>
        <taxon>Arthropoda</taxon>
        <taxon>Chelicerata</taxon>
        <taxon>Arachnida</taxon>
        <taxon>Araneae</taxon>
        <taxon>Araneomorphae</taxon>
        <taxon>Entelegynae</taxon>
        <taxon>Araneoidea</taxon>
        <taxon>Araneidae</taxon>
        <taxon>Larinioides</taxon>
    </lineage>
</organism>
<accession>A0AAV1ZUW2</accession>